<evidence type="ECO:0000313" key="10">
    <source>
        <dbReference type="Ensembl" id="ENSELUP00000005140.1"/>
    </source>
</evidence>
<evidence type="ECO:0000256" key="6">
    <source>
        <dbReference type="ARBA" id="ARBA00023198"/>
    </source>
</evidence>
<name>A0A3P8XKS6_ESOLU</name>
<evidence type="ECO:0000259" key="9">
    <source>
        <dbReference type="SMART" id="SM00199"/>
    </source>
</evidence>
<dbReference type="GO" id="GO:0005615">
    <property type="term" value="C:extracellular space"/>
    <property type="evidence" value="ECO:0007669"/>
    <property type="project" value="UniProtKB-KW"/>
</dbReference>
<keyword evidence="6" id="KW-0395">Inflammatory response</keyword>
<dbReference type="PANTHER" id="PTHR12015:SF111">
    <property type="entry name" value="C-C MOTIF CHEMOKINE 17"/>
    <property type="match status" value="1"/>
</dbReference>
<evidence type="ECO:0000256" key="3">
    <source>
        <dbReference type="ARBA" id="ARBA00022514"/>
    </source>
</evidence>
<dbReference type="InterPro" id="IPR039809">
    <property type="entry name" value="Chemokine_b/g/d"/>
</dbReference>
<keyword evidence="2" id="KW-0145">Chemotaxis</keyword>
<keyword evidence="5 8" id="KW-0732">Signal</keyword>
<evidence type="ECO:0000256" key="7">
    <source>
        <dbReference type="SAM" id="MobiDB-lite"/>
    </source>
</evidence>
<dbReference type="KEGG" id="els:105022219"/>
<gene>
    <name evidence="10" type="primary">IL13</name>
</gene>
<sequence>MLALISLLLLFINTLLISSTSAQASGPAPACCTEIKGTIVPIKLLKRYYLQNTALCNIKAVTFVTMKDIRICSDLSNNWAKKAMKHLDRKKRETLKNIDITSTTTTTTDPLCIHSHKTTHNKMSAHNPKTSNVHKHRRIET</sequence>
<dbReference type="Pfam" id="PF00048">
    <property type="entry name" value="IL8"/>
    <property type="match status" value="1"/>
</dbReference>
<reference evidence="10" key="2">
    <citation type="submission" date="2020-02" db="EMBL/GenBank/DDBJ databases">
        <title>Esox lucius (northern pike) genome, fEsoLuc1, primary haplotype.</title>
        <authorList>
            <person name="Myers G."/>
            <person name="Karagic N."/>
            <person name="Meyer A."/>
            <person name="Pippel M."/>
            <person name="Reichard M."/>
            <person name="Winkler S."/>
            <person name="Tracey A."/>
            <person name="Sims Y."/>
            <person name="Howe K."/>
            <person name="Rhie A."/>
            <person name="Formenti G."/>
            <person name="Durbin R."/>
            <person name="Fedrigo O."/>
            <person name="Jarvis E.D."/>
        </authorList>
    </citation>
    <scope>NUCLEOTIDE SEQUENCE [LARGE SCALE GENOMIC DNA]</scope>
</reference>
<feature type="chain" id="PRO_5018122271" description="Chemokine interleukin-8-like domain-containing protein" evidence="8">
    <location>
        <begin position="23"/>
        <end position="141"/>
    </location>
</feature>
<dbReference type="InterPro" id="IPR036048">
    <property type="entry name" value="Interleukin_8-like_sf"/>
</dbReference>
<dbReference type="InterPro" id="IPR001811">
    <property type="entry name" value="Chemokine_IL8-like_dom"/>
</dbReference>
<reference evidence="10" key="4">
    <citation type="submission" date="2025-09" db="UniProtKB">
        <authorList>
            <consortium name="Ensembl"/>
        </authorList>
    </citation>
    <scope>IDENTIFICATION</scope>
</reference>
<feature type="compositionally biased region" description="Polar residues" evidence="7">
    <location>
        <begin position="121"/>
        <end position="131"/>
    </location>
</feature>
<dbReference type="GO" id="GO:0008009">
    <property type="term" value="F:chemokine activity"/>
    <property type="evidence" value="ECO:0007669"/>
    <property type="project" value="InterPro"/>
</dbReference>
<keyword evidence="4" id="KW-0964">Secreted</keyword>
<dbReference type="OMA" id="QWSTTHH"/>
<evidence type="ECO:0000256" key="2">
    <source>
        <dbReference type="ARBA" id="ARBA00022500"/>
    </source>
</evidence>
<evidence type="ECO:0000256" key="5">
    <source>
        <dbReference type="ARBA" id="ARBA00022729"/>
    </source>
</evidence>
<evidence type="ECO:0000256" key="8">
    <source>
        <dbReference type="SAM" id="SignalP"/>
    </source>
</evidence>
<dbReference type="SUPFAM" id="SSF54117">
    <property type="entry name" value="Interleukin 8-like chemokines"/>
    <property type="match status" value="1"/>
</dbReference>
<dbReference type="PANTHER" id="PTHR12015">
    <property type="entry name" value="SMALL INDUCIBLE CYTOKINE A"/>
    <property type="match status" value="1"/>
</dbReference>
<organism evidence="10 11">
    <name type="scientific">Esox lucius</name>
    <name type="common">Northern pike</name>
    <dbReference type="NCBI Taxonomy" id="8010"/>
    <lineage>
        <taxon>Eukaryota</taxon>
        <taxon>Metazoa</taxon>
        <taxon>Chordata</taxon>
        <taxon>Craniata</taxon>
        <taxon>Vertebrata</taxon>
        <taxon>Euteleostomi</taxon>
        <taxon>Actinopterygii</taxon>
        <taxon>Neopterygii</taxon>
        <taxon>Teleostei</taxon>
        <taxon>Protacanthopterygii</taxon>
        <taxon>Esociformes</taxon>
        <taxon>Esocidae</taxon>
        <taxon>Esox</taxon>
    </lineage>
</organism>
<dbReference type="AlphaFoldDB" id="A0A3P8XKS6"/>
<dbReference type="OrthoDB" id="9930747at2759"/>
<proteinExistence type="predicted"/>
<evidence type="ECO:0000313" key="11">
    <source>
        <dbReference type="Proteomes" id="UP000265140"/>
    </source>
</evidence>
<dbReference type="GO" id="GO:0006955">
    <property type="term" value="P:immune response"/>
    <property type="evidence" value="ECO:0007669"/>
    <property type="project" value="InterPro"/>
</dbReference>
<feature type="signal peptide" evidence="8">
    <location>
        <begin position="1"/>
        <end position="22"/>
    </location>
</feature>
<evidence type="ECO:0000256" key="4">
    <source>
        <dbReference type="ARBA" id="ARBA00022525"/>
    </source>
</evidence>
<feature type="region of interest" description="Disordered" evidence="7">
    <location>
        <begin position="119"/>
        <end position="141"/>
    </location>
</feature>
<dbReference type="Gene3D" id="2.40.50.40">
    <property type="match status" value="1"/>
</dbReference>
<accession>A0A3P8XKS6</accession>
<comment type="subcellular location">
    <subcellularLocation>
        <location evidence="1">Secreted</location>
    </subcellularLocation>
</comment>
<dbReference type="Bgee" id="ENSELUG00000006241">
    <property type="expression patterns" value="Expressed in spleen and 12 other cell types or tissues"/>
</dbReference>
<feature type="compositionally biased region" description="Basic residues" evidence="7">
    <location>
        <begin position="132"/>
        <end position="141"/>
    </location>
</feature>
<protein>
    <recommendedName>
        <fullName evidence="9">Chemokine interleukin-8-like domain-containing protein</fullName>
    </recommendedName>
</protein>
<reference evidence="10" key="3">
    <citation type="submission" date="2025-08" db="UniProtKB">
        <authorList>
            <consortium name="Ensembl"/>
        </authorList>
    </citation>
    <scope>IDENTIFICATION</scope>
</reference>
<evidence type="ECO:0000256" key="1">
    <source>
        <dbReference type="ARBA" id="ARBA00004613"/>
    </source>
</evidence>
<dbReference type="GeneTree" id="ENSGT00980000200268"/>
<keyword evidence="3" id="KW-0202">Cytokine</keyword>
<dbReference type="SMART" id="SM00199">
    <property type="entry name" value="SCY"/>
    <property type="match status" value="1"/>
</dbReference>
<dbReference type="Proteomes" id="UP000265140">
    <property type="component" value="Chromosome 3"/>
</dbReference>
<feature type="domain" description="Chemokine interleukin-8-like" evidence="9">
    <location>
        <begin position="28"/>
        <end position="87"/>
    </location>
</feature>
<reference evidence="11" key="1">
    <citation type="journal article" date="2014" name="PLoS ONE">
        <title>The genome and linkage map of the northern pike (Esox lucius): conserved synteny revealed between the salmonid sister group and the Neoteleostei.</title>
        <authorList>
            <person name="Rondeau E.B."/>
            <person name="Minkley D.R."/>
            <person name="Leong J.S."/>
            <person name="Messmer A.M."/>
            <person name="Jantzen J.R."/>
            <person name="von Schalburg K.R."/>
            <person name="Lemon C."/>
            <person name="Bird N.H."/>
            <person name="Koop B.F."/>
        </authorList>
    </citation>
    <scope>NUCLEOTIDE SEQUENCE</scope>
</reference>
<keyword evidence="11" id="KW-1185">Reference proteome</keyword>
<dbReference type="GO" id="GO:0006954">
    <property type="term" value="P:inflammatory response"/>
    <property type="evidence" value="ECO:0007669"/>
    <property type="project" value="UniProtKB-KW"/>
</dbReference>
<dbReference type="Ensembl" id="ENSELUT00000011159.3">
    <property type="protein sequence ID" value="ENSELUP00000005140.1"/>
    <property type="gene ID" value="ENSELUG00000006241.3"/>
</dbReference>